<dbReference type="Pfam" id="PF01757">
    <property type="entry name" value="Acyl_transf_3"/>
    <property type="match status" value="1"/>
</dbReference>
<dbReference type="EMBL" id="FLQY01000246">
    <property type="protein sequence ID" value="SBT09360.1"/>
    <property type="molecule type" value="Genomic_DNA"/>
</dbReference>
<feature type="transmembrane region" description="Helical" evidence="1">
    <location>
        <begin position="259"/>
        <end position="279"/>
    </location>
</feature>
<feature type="transmembrane region" description="Helical" evidence="1">
    <location>
        <begin position="21"/>
        <end position="41"/>
    </location>
</feature>
<feature type="transmembrane region" description="Helical" evidence="1">
    <location>
        <begin position="89"/>
        <end position="110"/>
    </location>
</feature>
<feature type="transmembrane region" description="Helical" evidence="1">
    <location>
        <begin position="328"/>
        <end position="352"/>
    </location>
</feature>
<feature type="transmembrane region" description="Helical" evidence="1">
    <location>
        <begin position="285"/>
        <end position="307"/>
    </location>
</feature>
<feature type="transmembrane region" description="Helical" evidence="1">
    <location>
        <begin position="165"/>
        <end position="185"/>
    </location>
</feature>
<name>A0A1A8XWI8_9RHOO</name>
<keyword evidence="1" id="KW-0472">Membrane</keyword>
<feature type="transmembrane region" description="Helical" evidence="1">
    <location>
        <begin position="364"/>
        <end position="384"/>
    </location>
</feature>
<dbReference type="AlphaFoldDB" id="A0A1A8XWI8"/>
<sequence length="401" mass="44250">MLVAEAARPPEVLADGYKMQGVFRFVLALMVLWSHSTLVFIPELSGWLPQLQLGNVAVSVFFVLSGYLMAEAVANWYSLRSFSFIINRYLRIGPPLLVAAVVSIVVHFAILHIGTAGVRLESIPEGAISYENAVLSLLAPLFPLDSRIAKLFGITPEPYYQFVRYSWAIFTEMIFYWALFLHSLCARFVGTRSAGTVFLLAAFGMFAVGTLNYGGFLRGSQWGDLAARIPLVFHMQWAPHFLLGVMISYYGCEGSRRPLLLAILFAAGAMACVQLGVYAGPNMSGASLVVGLYVLTLLAGFLVILGGRQEYSVGRFRLTRRHDRTVGNLSYPIYINHYALALAIINAIYIAGLDIPNLSWMVRSVAFILFNVIIIVCAAFLIRLTDALTDGLRDHFRGVAL</sequence>
<gene>
    <name evidence="3" type="ORF">PROAA_320037</name>
</gene>
<keyword evidence="1" id="KW-1133">Transmembrane helix</keyword>
<feature type="transmembrane region" description="Helical" evidence="1">
    <location>
        <begin position="53"/>
        <end position="77"/>
    </location>
</feature>
<protein>
    <submittedName>
        <fullName evidence="3">Putative Exopolysaccharide production protein</fullName>
    </submittedName>
</protein>
<dbReference type="Proteomes" id="UP000199600">
    <property type="component" value="Unassembled WGS sequence"/>
</dbReference>
<evidence type="ECO:0000256" key="1">
    <source>
        <dbReference type="SAM" id="Phobius"/>
    </source>
</evidence>
<keyword evidence="1" id="KW-0812">Transmembrane</keyword>
<accession>A0A1A8XWI8</accession>
<dbReference type="InterPro" id="IPR002656">
    <property type="entry name" value="Acyl_transf_3_dom"/>
</dbReference>
<feature type="transmembrane region" description="Helical" evidence="1">
    <location>
        <begin position="197"/>
        <end position="216"/>
    </location>
</feature>
<proteinExistence type="predicted"/>
<keyword evidence="4" id="KW-1185">Reference proteome</keyword>
<evidence type="ECO:0000313" key="3">
    <source>
        <dbReference type="EMBL" id="SBT09360.1"/>
    </source>
</evidence>
<feature type="domain" description="Acyltransferase 3" evidence="2">
    <location>
        <begin position="22"/>
        <end position="379"/>
    </location>
</feature>
<reference evidence="3 4" key="1">
    <citation type="submission" date="2016-06" db="EMBL/GenBank/DDBJ databases">
        <authorList>
            <person name="Kjaerup R.B."/>
            <person name="Dalgaard T.S."/>
            <person name="Juul-Madsen H.R."/>
        </authorList>
    </citation>
    <scope>NUCLEOTIDE SEQUENCE [LARGE SCALE GENOMIC DNA]</scope>
    <source>
        <strain evidence="3">2</strain>
    </source>
</reference>
<dbReference type="GO" id="GO:0016747">
    <property type="term" value="F:acyltransferase activity, transferring groups other than amino-acyl groups"/>
    <property type="evidence" value="ECO:0007669"/>
    <property type="project" value="InterPro"/>
</dbReference>
<feature type="transmembrane region" description="Helical" evidence="1">
    <location>
        <begin position="236"/>
        <end position="252"/>
    </location>
</feature>
<organism evidence="3 4">
    <name type="scientific">Candidatus Propionivibrio aalborgensis</name>
    <dbReference type="NCBI Taxonomy" id="1860101"/>
    <lineage>
        <taxon>Bacteria</taxon>
        <taxon>Pseudomonadati</taxon>
        <taxon>Pseudomonadota</taxon>
        <taxon>Betaproteobacteria</taxon>
        <taxon>Rhodocyclales</taxon>
        <taxon>Rhodocyclaceae</taxon>
        <taxon>Propionivibrio</taxon>
    </lineage>
</organism>
<evidence type="ECO:0000313" key="4">
    <source>
        <dbReference type="Proteomes" id="UP000199600"/>
    </source>
</evidence>
<evidence type="ECO:0000259" key="2">
    <source>
        <dbReference type="Pfam" id="PF01757"/>
    </source>
</evidence>